<evidence type="ECO:0000313" key="1">
    <source>
        <dbReference type="EMBL" id="ETD24722.1"/>
    </source>
</evidence>
<accession>V8CC94</accession>
<proteinExistence type="predicted"/>
<gene>
    <name evidence="1" type="ORF">HMPREF2086_00055</name>
</gene>
<keyword evidence="2" id="KW-1185">Reference proteome</keyword>
<evidence type="ECO:0000313" key="2">
    <source>
        <dbReference type="Proteomes" id="UP000018731"/>
    </source>
</evidence>
<sequence length="33" mass="3525">MKQTQAKIVAKAVNTLMASGLITNCTILKSEAF</sequence>
<dbReference type="HOGENOM" id="CLU_3382220_0_0_7"/>
<dbReference type="EMBL" id="AZJI01000001">
    <property type="protein sequence ID" value="ETD24722.1"/>
    <property type="molecule type" value="Genomic_DNA"/>
</dbReference>
<name>V8CC94_9HELI</name>
<protein>
    <submittedName>
        <fullName evidence="1">Uncharacterized protein</fullName>
    </submittedName>
</protein>
<organism evidence="1 2">
    <name type="scientific">Helicobacter macacae MIT 99-5501</name>
    <dbReference type="NCBI Taxonomy" id="1357400"/>
    <lineage>
        <taxon>Bacteria</taxon>
        <taxon>Pseudomonadati</taxon>
        <taxon>Campylobacterota</taxon>
        <taxon>Epsilonproteobacteria</taxon>
        <taxon>Campylobacterales</taxon>
        <taxon>Helicobacteraceae</taxon>
        <taxon>Helicobacter</taxon>
    </lineage>
</organism>
<reference evidence="1 2" key="1">
    <citation type="journal article" date="2014" name="Genome Announc.">
        <title>Draft genome sequences of six enterohepatic helicobacter species isolated from humans and one from rhesus macaques.</title>
        <authorList>
            <person name="Shen Z."/>
            <person name="Sheh A."/>
            <person name="Young S.K."/>
            <person name="Abouelliel A."/>
            <person name="Ward D.V."/>
            <person name="Earl A.M."/>
            <person name="Fox J.G."/>
        </authorList>
    </citation>
    <scope>NUCLEOTIDE SEQUENCE [LARGE SCALE GENOMIC DNA]</scope>
    <source>
        <strain evidence="1 2">MIT 99-5501</strain>
    </source>
</reference>
<comment type="caution">
    <text evidence="1">The sequence shown here is derived from an EMBL/GenBank/DDBJ whole genome shotgun (WGS) entry which is preliminary data.</text>
</comment>
<dbReference type="Proteomes" id="UP000018731">
    <property type="component" value="Unassembled WGS sequence"/>
</dbReference>
<dbReference type="AlphaFoldDB" id="V8CC94"/>